<evidence type="ECO:0000256" key="5">
    <source>
        <dbReference type="SAM" id="MobiDB-lite"/>
    </source>
</evidence>
<dbReference type="PROSITE" id="PS51257">
    <property type="entry name" value="PROKAR_LIPOPROTEIN"/>
    <property type="match status" value="1"/>
</dbReference>
<evidence type="ECO:0000256" key="6">
    <source>
        <dbReference type="SAM" id="SignalP"/>
    </source>
</evidence>
<comment type="caution">
    <text evidence="8">The sequence shown here is derived from an EMBL/GenBank/DDBJ whole genome shotgun (WGS) entry which is preliminary data.</text>
</comment>
<feature type="signal peptide" evidence="6">
    <location>
        <begin position="1"/>
        <end position="22"/>
    </location>
</feature>
<dbReference type="Gene3D" id="3.40.190.10">
    <property type="entry name" value="Periplasmic binding protein-like II"/>
    <property type="match status" value="1"/>
</dbReference>
<keyword evidence="3" id="KW-0813">Transport</keyword>
<dbReference type="EMBL" id="JBHUMZ010000004">
    <property type="protein sequence ID" value="MFD2637349.1"/>
    <property type="molecule type" value="Genomic_DNA"/>
</dbReference>
<proteinExistence type="inferred from homology"/>
<dbReference type="PROSITE" id="PS01040">
    <property type="entry name" value="SBP_BACTERIAL_5"/>
    <property type="match status" value="1"/>
</dbReference>
<dbReference type="Proteomes" id="UP001597452">
    <property type="component" value="Unassembled WGS sequence"/>
</dbReference>
<evidence type="ECO:0000256" key="3">
    <source>
        <dbReference type="ARBA" id="ARBA00022448"/>
    </source>
</evidence>
<feature type="region of interest" description="Disordered" evidence="5">
    <location>
        <begin position="27"/>
        <end position="68"/>
    </location>
</feature>
<reference evidence="9" key="1">
    <citation type="journal article" date="2019" name="Int. J. Syst. Evol. Microbiol.">
        <title>The Global Catalogue of Microorganisms (GCM) 10K type strain sequencing project: providing services to taxonomists for standard genome sequencing and annotation.</title>
        <authorList>
            <consortium name="The Broad Institute Genomics Platform"/>
            <consortium name="The Broad Institute Genome Sequencing Center for Infectious Disease"/>
            <person name="Wu L."/>
            <person name="Ma J."/>
        </authorList>
    </citation>
    <scope>NUCLEOTIDE SEQUENCE [LARGE SCALE GENOMIC DNA]</scope>
    <source>
        <strain evidence="9">TISTR 1571</strain>
    </source>
</reference>
<evidence type="ECO:0000313" key="9">
    <source>
        <dbReference type="Proteomes" id="UP001597452"/>
    </source>
</evidence>
<dbReference type="InterPro" id="IPR000914">
    <property type="entry name" value="SBP_5_dom"/>
</dbReference>
<keyword evidence="9" id="KW-1185">Reference proteome</keyword>
<comment type="similarity">
    <text evidence="2">Belongs to the bacterial solute-binding protein 5 family.</text>
</comment>
<dbReference type="PANTHER" id="PTHR30290:SF9">
    <property type="entry name" value="OLIGOPEPTIDE-BINDING PROTEIN APPA"/>
    <property type="match status" value="1"/>
</dbReference>
<evidence type="ECO:0000256" key="2">
    <source>
        <dbReference type="ARBA" id="ARBA00005695"/>
    </source>
</evidence>
<dbReference type="SUPFAM" id="SSF53850">
    <property type="entry name" value="Periplasmic binding protein-like II"/>
    <property type="match status" value="1"/>
</dbReference>
<dbReference type="NCBIfam" id="NF045467">
    <property type="entry name" value="Opp4A"/>
    <property type="match status" value="1"/>
</dbReference>
<evidence type="ECO:0000313" key="8">
    <source>
        <dbReference type="EMBL" id="MFD2637349.1"/>
    </source>
</evidence>
<dbReference type="RefSeq" id="WP_054754570.1">
    <property type="nucleotide sequence ID" value="NZ_JBHUMZ010000004.1"/>
</dbReference>
<feature type="domain" description="Solute-binding protein family 5" evidence="7">
    <location>
        <begin position="140"/>
        <end position="537"/>
    </location>
</feature>
<dbReference type="InterPro" id="IPR023765">
    <property type="entry name" value="SBP_5_CS"/>
</dbReference>
<dbReference type="InterPro" id="IPR030678">
    <property type="entry name" value="Peptide/Ni-bd"/>
</dbReference>
<evidence type="ECO:0000256" key="4">
    <source>
        <dbReference type="ARBA" id="ARBA00022729"/>
    </source>
</evidence>
<sequence length="626" mass="69991">MSRSLFGKFLFVLMLAFVLLIAACNSDEGNEEPSEGEGEGTEESSEGEGEGEESEEGEEAGGEANADGLYNIEDFNTKVSNTGEPIEGGELTFGLVTDTAFEGTLNWNFYSGAPDAEVIAWFDEALVTYDENYRITNDGAATYEVNEEESSITFTIRDNVNWHDGEPVTAEDWAFAYEVISHPDYDGPRGSTVGFTLLKGMEAYRNGEADSIKGIEIVDEKTIKFNYERLTPSLLTGGIWIYPLAKHIFGDMEVADMSASDAVRQNPIGFGPYKVDSIVPGESVTYVKNEDYWRGEPNLDKVTLKVVSPSTVANALETGEVDLVDSFPVDQFPDNSSMEGVEWLGDIDLAYTYIGFKLGDWNKEEGRVNYKPDEMKMGDVRLRRAMWYAVDNNAVGEEFYNGLRWNATTLIAPSHPEYHDDSIETPTYDPEKAKQILDEAGYEDTDGDGFREKPNGDKLEINFASMSGGDVAEPLARYYIQAWENVGLKVQLIDGRLLEFNTFYERVGNGGNDDPEVDIYQGAWGVGYDVDPSGLYGPTAMFNFPRYESEENTKLLEDGLSEEAFDPEYRKEVYSKWQKLMVEEIPVFPTLYRSVLIPVNERVVNWGISVGDPTFTERYYQVGVTE</sequence>
<accession>A0ABW5Q6A6</accession>
<protein>
    <submittedName>
        <fullName evidence="8">Oligopeptide ABC transporter substrate-binding protein</fullName>
    </submittedName>
</protein>
<feature type="chain" id="PRO_5047148583" evidence="6">
    <location>
        <begin position="23"/>
        <end position="626"/>
    </location>
</feature>
<evidence type="ECO:0000259" key="7">
    <source>
        <dbReference type="Pfam" id="PF00496"/>
    </source>
</evidence>
<feature type="compositionally biased region" description="Acidic residues" evidence="5">
    <location>
        <begin position="28"/>
        <end position="61"/>
    </location>
</feature>
<name>A0ABW5Q6A6_9BACI</name>
<keyword evidence="4 6" id="KW-0732">Signal</keyword>
<comment type="subcellular location">
    <subcellularLocation>
        <location evidence="1">Cell membrane</location>
        <topology evidence="1">Lipid-anchor</topology>
    </subcellularLocation>
</comment>
<dbReference type="PANTHER" id="PTHR30290">
    <property type="entry name" value="PERIPLASMIC BINDING COMPONENT OF ABC TRANSPORTER"/>
    <property type="match status" value="1"/>
</dbReference>
<dbReference type="PIRSF" id="PIRSF002741">
    <property type="entry name" value="MppA"/>
    <property type="match status" value="1"/>
</dbReference>
<dbReference type="InterPro" id="IPR039424">
    <property type="entry name" value="SBP_5"/>
</dbReference>
<gene>
    <name evidence="8" type="primary">opp4A</name>
    <name evidence="8" type="ORF">ACFSW4_00425</name>
</gene>
<organism evidence="8 9">
    <name type="scientific">Piscibacillus salipiscarius</name>
    <dbReference type="NCBI Taxonomy" id="299480"/>
    <lineage>
        <taxon>Bacteria</taxon>
        <taxon>Bacillati</taxon>
        <taxon>Bacillota</taxon>
        <taxon>Bacilli</taxon>
        <taxon>Bacillales</taxon>
        <taxon>Bacillaceae</taxon>
        <taxon>Piscibacillus</taxon>
    </lineage>
</organism>
<dbReference type="Pfam" id="PF00496">
    <property type="entry name" value="SBP_bac_5"/>
    <property type="match status" value="1"/>
</dbReference>
<evidence type="ECO:0000256" key="1">
    <source>
        <dbReference type="ARBA" id="ARBA00004193"/>
    </source>
</evidence>
<dbReference type="CDD" id="cd08510">
    <property type="entry name" value="PBP2_Lactococcal_OppA_like"/>
    <property type="match status" value="1"/>
</dbReference>
<dbReference type="Gene3D" id="3.10.105.10">
    <property type="entry name" value="Dipeptide-binding Protein, Domain 3"/>
    <property type="match status" value="1"/>
</dbReference>
<dbReference type="InterPro" id="IPR050034">
    <property type="entry name" value="Opp4A"/>
</dbReference>